<evidence type="ECO:0000256" key="3">
    <source>
        <dbReference type="ARBA" id="ARBA00023097"/>
    </source>
</evidence>
<evidence type="ECO:0000313" key="6">
    <source>
        <dbReference type="Proteomes" id="UP001461498"/>
    </source>
</evidence>
<dbReference type="GO" id="GO:0046295">
    <property type="term" value="P:glycolate biosynthetic process"/>
    <property type="evidence" value="ECO:0007669"/>
    <property type="project" value="TreeGrafter"/>
</dbReference>
<dbReference type="EMBL" id="JAPXFL010000005">
    <property type="protein sequence ID" value="KAK9507031.1"/>
    <property type="molecule type" value="Genomic_DNA"/>
</dbReference>
<gene>
    <name evidence="5" type="ORF">O3M35_008862</name>
</gene>
<organism evidence="5 6">
    <name type="scientific">Rhynocoris fuscipes</name>
    <dbReference type="NCBI Taxonomy" id="488301"/>
    <lineage>
        <taxon>Eukaryota</taxon>
        <taxon>Metazoa</taxon>
        <taxon>Ecdysozoa</taxon>
        <taxon>Arthropoda</taxon>
        <taxon>Hexapoda</taxon>
        <taxon>Insecta</taxon>
        <taxon>Pterygota</taxon>
        <taxon>Neoptera</taxon>
        <taxon>Paraneoptera</taxon>
        <taxon>Hemiptera</taxon>
        <taxon>Heteroptera</taxon>
        <taxon>Panheteroptera</taxon>
        <taxon>Cimicomorpha</taxon>
        <taxon>Reduviidae</taxon>
        <taxon>Harpactorinae</taxon>
        <taxon>Harpactorini</taxon>
        <taxon>Rhynocoris</taxon>
    </lineage>
</organism>
<dbReference type="PANTHER" id="PTHR48094">
    <property type="entry name" value="PROTEIN/NUCLEIC ACID DEGLYCASE DJ-1-RELATED"/>
    <property type="match status" value="1"/>
</dbReference>
<comment type="subcellular location">
    <subcellularLocation>
        <location evidence="1">Cytoplasm</location>
    </subcellularLocation>
</comment>
<dbReference type="NCBIfam" id="TIGR01383">
    <property type="entry name" value="not_thiJ"/>
    <property type="match status" value="1"/>
</dbReference>
<dbReference type="CDD" id="cd03135">
    <property type="entry name" value="GATase1_DJ-1"/>
    <property type="match status" value="1"/>
</dbReference>
<dbReference type="GO" id="GO:0005634">
    <property type="term" value="C:nucleus"/>
    <property type="evidence" value="ECO:0007669"/>
    <property type="project" value="TreeGrafter"/>
</dbReference>
<accession>A0AAW1D8D4</accession>
<evidence type="ECO:0000256" key="2">
    <source>
        <dbReference type="ARBA" id="ARBA00022490"/>
    </source>
</evidence>
<dbReference type="GO" id="GO:0006979">
    <property type="term" value="P:response to oxidative stress"/>
    <property type="evidence" value="ECO:0007669"/>
    <property type="project" value="UniProtKB-ARBA"/>
</dbReference>
<dbReference type="InterPro" id="IPR006287">
    <property type="entry name" value="DJ-1"/>
</dbReference>
<dbReference type="Proteomes" id="UP001461498">
    <property type="component" value="Unassembled WGS sequence"/>
</dbReference>
<sequence length="207" mass="21932">MYTISRKLISSGLSRFKHYRINMSTKSALVLVAEGSEEMECVITVDVLRRGGINVTLAGLDSNNPTKCSRDVVVVPDKSVDEAMKSGPYDAIVLPGGLAGSKAFSASTSLGKILQEQEKSGKIVAAICAAPTAFKSHGIGLGKSLTCYPGLEKELLSSYKFSENKVVVDGNLITSRGPGTAFDFALTLVEELVGKEKSSSVRKGLLL</sequence>
<dbReference type="GO" id="GO:0005739">
    <property type="term" value="C:mitochondrion"/>
    <property type="evidence" value="ECO:0007669"/>
    <property type="project" value="TreeGrafter"/>
</dbReference>
<dbReference type="FunFam" id="3.40.50.880:FF:000022">
    <property type="entry name" value="protein deglycase DJ-1"/>
    <property type="match status" value="1"/>
</dbReference>
<keyword evidence="6" id="KW-1185">Reference proteome</keyword>
<evidence type="ECO:0000256" key="1">
    <source>
        <dbReference type="ARBA" id="ARBA00004496"/>
    </source>
</evidence>
<reference evidence="5 6" key="1">
    <citation type="submission" date="2022-12" db="EMBL/GenBank/DDBJ databases">
        <title>Chromosome-level genome assembly of true bugs.</title>
        <authorList>
            <person name="Ma L."/>
            <person name="Li H."/>
        </authorList>
    </citation>
    <scope>NUCLEOTIDE SEQUENCE [LARGE SCALE GENOMIC DNA]</scope>
    <source>
        <strain evidence="5">Lab_2022b</strain>
    </source>
</reference>
<proteinExistence type="predicted"/>
<dbReference type="SUPFAM" id="SSF52317">
    <property type="entry name" value="Class I glutamine amidotransferase-like"/>
    <property type="match status" value="1"/>
</dbReference>
<evidence type="ECO:0000313" key="5">
    <source>
        <dbReference type="EMBL" id="KAK9507031.1"/>
    </source>
</evidence>
<dbReference type="Gene3D" id="3.40.50.880">
    <property type="match status" value="1"/>
</dbReference>
<dbReference type="PANTHER" id="PTHR48094:SF12">
    <property type="entry name" value="PARKINSON DISEASE PROTEIN 7 HOMOLOG"/>
    <property type="match status" value="1"/>
</dbReference>
<dbReference type="InterPro" id="IPR002818">
    <property type="entry name" value="DJ-1/PfpI"/>
</dbReference>
<keyword evidence="3" id="KW-0558">Oxidation</keyword>
<evidence type="ECO:0000259" key="4">
    <source>
        <dbReference type="Pfam" id="PF01965"/>
    </source>
</evidence>
<dbReference type="GO" id="GO:1903189">
    <property type="term" value="P:glyoxal metabolic process"/>
    <property type="evidence" value="ECO:0007669"/>
    <property type="project" value="TreeGrafter"/>
</dbReference>
<dbReference type="InterPro" id="IPR029062">
    <property type="entry name" value="Class_I_gatase-like"/>
</dbReference>
<protein>
    <recommendedName>
        <fullName evidence="4">DJ-1/PfpI domain-containing protein</fullName>
    </recommendedName>
</protein>
<dbReference type="AlphaFoldDB" id="A0AAW1D8D4"/>
<dbReference type="Pfam" id="PF01965">
    <property type="entry name" value="DJ-1_PfpI"/>
    <property type="match status" value="1"/>
</dbReference>
<keyword evidence="2" id="KW-0963">Cytoplasm</keyword>
<dbReference type="InterPro" id="IPR050325">
    <property type="entry name" value="Prot/Nucl_acid_deglycase"/>
</dbReference>
<name>A0AAW1D8D4_9HEMI</name>
<dbReference type="GO" id="GO:0051896">
    <property type="term" value="P:regulation of phosphatidylinositol 3-kinase/protein kinase B signal transduction"/>
    <property type="evidence" value="ECO:0007669"/>
    <property type="project" value="UniProtKB-ARBA"/>
</dbReference>
<comment type="caution">
    <text evidence="5">The sequence shown here is derived from an EMBL/GenBank/DDBJ whole genome shotgun (WGS) entry which is preliminary data.</text>
</comment>
<feature type="domain" description="DJ-1/PfpI" evidence="4">
    <location>
        <begin position="26"/>
        <end position="191"/>
    </location>
</feature>